<dbReference type="GO" id="GO:0005634">
    <property type="term" value="C:nucleus"/>
    <property type="evidence" value="ECO:0007669"/>
    <property type="project" value="TreeGrafter"/>
</dbReference>
<dbReference type="SMART" id="SM00028">
    <property type="entry name" value="TPR"/>
    <property type="match status" value="2"/>
</dbReference>
<evidence type="ECO:0000256" key="7">
    <source>
        <dbReference type="SAM" id="MobiDB-lite"/>
    </source>
</evidence>
<sequence>MVNINLQNDKKVEETQSQSIQKYPDYISGQTSSDSQGETNISEVQQIKYQVQNVVYQFDSDYQFDQQNEADIEILLQQIGYKIEKFLSEGGQARVYIVRQINTNKKYAMKVFFQNQIQNGKQEYEICQRFEKTIYTKEIKEFIIHTNFSFLISEYYDQDLSDEIEDIKHYKGANFTFQKLLLMIFNIIDGYSFLRIYNIIHLDIKTSNILKNETTAIYIISDHGCSLIYKPNQLVNYNQRCFTEKYAPEELKKGTKEIGPKTDIYSLGKTFQEIFEQLKEFIVGDSFSFAKQFIQIIHEKMIQTSIDKRVDIQELHRLFFEVIKDEKYKEFLKEYIKYIKDFSELTHYDENKNIPYYSSINVHYLKVQIDISQFLGFSKQEIAQKLYNLGNFYIQIQDYTNGFKYANESLLIRKELGNTREIALSTLDESYQLAQSLNPPDYYLLSSNLYYMAGYYYNNNDKIKSLEFSQKSLLLRKQHMQPDNILIAHSLQQYALILEQDESLQYFYEALEIINLSYPGKHELKIKILINMGVFMSSALRRFDDSQVFSFQALQMCEEIFQDTSFDIILLYNNIAHNYNHLNNPQTAFIYILKSLQLARSIQNIDPLYMDTYYDTLWESIFLMEKQKQS</sequence>
<dbReference type="CDD" id="cd00180">
    <property type="entry name" value="PKc"/>
    <property type="match status" value="1"/>
</dbReference>
<evidence type="ECO:0000313" key="9">
    <source>
        <dbReference type="EMBL" id="EAR94037.2"/>
    </source>
</evidence>
<keyword evidence="2" id="KW-0067">ATP-binding</keyword>
<feature type="region of interest" description="Disordered" evidence="7">
    <location>
        <begin position="1"/>
        <end position="39"/>
    </location>
</feature>
<dbReference type="PANTHER" id="PTHR24056">
    <property type="entry name" value="CELL DIVISION PROTEIN KINASE"/>
    <property type="match status" value="1"/>
</dbReference>
<dbReference type="InParanoid" id="Q23BT1"/>
<name>Q23BT1_TETTS</name>
<keyword evidence="9" id="KW-0808">Transferase</keyword>
<evidence type="ECO:0000256" key="4">
    <source>
        <dbReference type="ARBA" id="ARBA00039612"/>
    </source>
</evidence>
<dbReference type="PROSITE" id="PS50011">
    <property type="entry name" value="PROTEIN_KINASE_DOM"/>
    <property type="match status" value="1"/>
</dbReference>
<comment type="subunit">
    <text evidence="3">May form a complex composed of at least the catalytic subunit CRK2 and a cyclin.</text>
</comment>
<dbReference type="Gene3D" id="1.10.510.10">
    <property type="entry name" value="Transferase(Phosphotransferase) domain 1"/>
    <property type="match status" value="1"/>
</dbReference>
<dbReference type="EMBL" id="GG662718">
    <property type="protein sequence ID" value="EAR94037.2"/>
    <property type="molecule type" value="Genomic_DNA"/>
</dbReference>
<dbReference type="SUPFAM" id="SSF56112">
    <property type="entry name" value="Protein kinase-like (PK-like)"/>
    <property type="match status" value="1"/>
</dbReference>
<evidence type="ECO:0000256" key="5">
    <source>
        <dbReference type="ARBA" id="ARBA00041902"/>
    </source>
</evidence>
<evidence type="ECO:0000313" key="10">
    <source>
        <dbReference type="Proteomes" id="UP000009168"/>
    </source>
</evidence>
<dbReference type="Pfam" id="PF00069">
    <property type="entry name" value="Pkinase"/>
    <property type="match status" value="1"/>
</dbReference>
<keyword evidence="9" id="KW-0418">Kinase</keyword>
<dbReference type="KEGG" id="tet:TTHERM_00227510"/>
<evidence type="ECO:0000256" key="3">
    <source>
        <dbReference type="ARBA" id="ARBA00038543"/>
    </source>
</evidence>
<dbReference type="HOGENOM" id="CLU_423073_0_0_1"/>
<dbReference type="STRING" id="312017.Q23BT1"/>
<reference evidence="10" key="1">
    <citation type="journal article" date="2006" name="PLoS Biol.">
        <title>Macronuclear genome sequence of the ciliate Tetrahymena thermophila, a model eukaryote.</title>
        <authorList>
            <person name="Eisen J.A."/>
            <person name="Coyne R.S."/>
            <person name="Wu M."/>
            <person name="Wu D."/>
            <person name="Thiagarajan M."/>
            <person name="Wortman J.R."/>
            <person name="Badger J.H."/>
            <person name="Ren Q."/>
            <person name="Amedeo P."/>
            <person name="Jones K.M."/>
            <person name="Tallon L.J."/>
            <person name="Delcher A.L."/>
            <person name="Salzberg S.L."/>
            <person name="Silva J.C."/>
            <person name="Haas B.J."/>
            <person name="Majoros W.H."/>
            <person name="Farzad M."/>
            <person name="Carlton J.M."/>
            <person name="Smith R.K. Jr."/>
            <person name="Garg J."/>
            <person name="Pearlman R.E."/>
            <person name="Karrer K.M."/>
            <person name="Sun L."/>
            <person name="Manning G."/>
            <person name="Elde N.C."/>
            <person name="Turkewitz A.P."/>
            <person name="Asai D.J."/>
            <person name="Wilkes D.E."/>
            <person name="Wang Y."/>
            <person name="Cai H."/>
            <person name="Collins K."/>
            <person name="Stewart B.A."/>
            <person name="Lee S.R."/>
            <person name="Wilamowska K."/>
            <person name="Weinberg Z."/>
            <person name="Ruzzo W.L."/>
            <person name="Wloga D."/>
            <person name="Gaertig J."/>
            <person name="Frankel J."/>
            <person name="Tsao C.-C."/>
            <person name="Gorovsky M.A."/>
            <person name="Keeling P.J."/>
            <person name="Waller R.F."/>
            <person name="Patron N.J."/>
            <person name="Cherry J.M."/>
            <person name="Stover N.A."/>
            <person name="Krieger C.J."/>
            <person name="del Toro C."/>
            <person name="Ryder H.F."/>
            <person name="Williamson S.C."/>
            <person name="Barbeau R.A."/>
            <person name="Hamilton E.P."/>
            <person name="Orias E."/>
        </authorList>
    </citation>
    <scope>NUCLEOTIDE SEQUENCE [LARGE SCALE GENOMIC DNA]</scope>
    <source>
        <strain evidence="10">SB210</strain>
    </source>
</reference>
<dbReference type="Proteomes" id="UP000009168">
    <property type="component" value="Unassembled WGS sequence"/>
</dbReference>
<dbReference type="GeneID" id="7831621"/>
<dbReference type="InterPro" id="IPR050108">
    <property type="entry name" value="CDK"/>
</dbReference>
<dbReference type="GO" id="GO:0005524">
    <property type="term" value="F:ATP binding"/>
    <property type="evidence" value="ECO:0007669"/>
    <property type="project" value="UniProtKB-KW"/>
</dbReference>
<dbReference type="InterPro" id="IPR019734">
    <property type="entry name" value="TPR_rpt"/>
</dbReference>
<evidence type="ECO:0000259" key="8">
    <source>
        <dbReference type="PROSITE" id="PS50011"/>
    </source>
</evidence>
<evidence type="ECO:0000256" key="1">
    <source>
        <dbReference type="ARBA" id="ARBA00022741"/>
    </source>
</evidence>
<dbReference type="InterPro" id="IPR000719">
    <property type="entry name" value="Prot_kinase_dom"/>
</dbReference>
<organism evidence="9 10">
    <name type="scientific">Tetrahymena thermophila (strain SB210)</name>
    <dbReference type="NCBI Taxonomy" id="312017"/>
    <lineage>
        <taxon>Eukaryota</taxon>
        <taxon>Sar</taxon>
        <taxon>Alveolata</taxon>
        <taxon>Ciliophora</taxon>
        <taxon>Intramacronucleata</taxon>
        <taxon>Oligohymenophorea</taxon>
        <taxon>Hymenostomatida</taxon>
        <taxon>Tetrahymenina</taxon>
        <taxon>Tetrahymenidae</taxon>
        <taxon>Tetrahymena</taxon>
    </lineage>
</organism>
<dbReference type="eggNOG" id="KOG0600">
    <property type="taxonomic scope" value="Eukaryota"/>
</dbReference>
<dbReference type="AlphaFoldDB" id="Q23BT1"/>
<accession>Q23BT1</accession>
<dbReference type="RefSeq" id="XP_001014282.2">
    <property type="nucleotide sequence ID" value="XM_001014282.2"/>
</dbReference>
<dbReference type="OrthoDB" id="5142960at2759"/>
<feature type="domain" description="Protein kinase" evidence="8">
    <location>
        <begin position="81"/>
        <end position="319"/>
    </location>
</feature>
<evidence type="ECO:0000256" key="6">
    <source>
        <dbReference type="ARBA" id="ARBA00042858"/>
    </source>
</evidence>
<dbReference type="Gene3D" id="3.30.200.20">
    <property type="entry name" value="Phosphorylase Kinase, domain 1"/>
    <property type="match status" value="1"/>
</dbReference>
<dbReference type="SMART" id="SM00220">
    <property type="entry name" value="S_TKc"/>
    <property type="match status" value="1"/>
</dbReference>
<dbReference type="Gene3D" id="1.25.40.10">
    <property type="entry name" value="Tetratricopeptide repeat domain"/>
    <property type="match status" value="2"/>
</dbReference>
<gene>
    <name evidence="9" type="ORF">TTHERM_00227510</name>
</gene>
<keyword evidence="10" id="KW-1185">Reference proteome</keyword>
<keyword evidence="1" id="KW-0547">Nucleotide-binding</keyword>
<proteinExistence type="predicted"/>
<dbReference type="GO" id="GO:0004674">
    <property type="term" value="F:protein serine/threonine kinase activity"/>
    <property type="evidence" value="ECO:0007669"/>
    <property type="project" value="TreeGrafter"/>
</dbReference>
<dbReference type="InterPro" id="IPR011009">
    <property type="entry name" value="Kinase-like_dom_sf"/>
</dbReference>
<feature type="compositionally biased region" description="Polar residues" evidence="7">
    <location>
        <begin position="28"/>
        <end position="39"/>
    </location>
</feature>
<dbReference type="InterPro" id="IPR011990">
    <property type="entry name" value="TPR-like_helical_dom_sf"/>
</dbReference>
<evidence type="ECO:0000256" key="2">
    <source>
        <dbReference type="ARBA" id="ARBA00022840"/>
    </source>
</evidence>
<protein>
    <recommendedName>
        <fullName evidence="4">Cyclin-dependent kinase 2 homolog</fullName>
    </recommendedName>
    <alternativeName>
        <fullName evidence="5">Cell division control protein 2 homolog</fullName>
    </alternativeName>
    <alternativeName>
        <fullName evidence="6">cdc2-related kinase 2</fullName>
    </alternativeName>
</protein>